<feature type="transmembrane region" description="Helical" evidence="2">
    <location>
        <begin position="3024"/>
        <end position="3050"/>
    </location>
</feature>
<dbReference type="Gene3D" id="2.160.20.20">
    <property type="match status" value="1"/>
</dbReference>
<dbReference type="SMART" id="SM00710">
    <property type="entry name" value="PbH1"/>
    <property type="match status" value="11"/>
</dbReference>
<protein>
    <submittedName>
        <fullName evidence="3">Uncharacterized protein</fullName>
    </submittedName>
</protein>
<keyword evidence="2" id="KW-0472">Membrane</keyword>
<feature type="region of interest" description="Disordered" evidence="1">
    <location>
        <begin position="2993"/>
        <end position="3018"/>
    </location>
</feature>
<dbReference type="InterPro" id="IPR011009">
    <property type="entry name" value="Kinase-like_dom_sf"/>
</dbReference>
<dbReference type="InterPro" id="IPR012332">
    <property type="entry name" value="Autotransporter_pectin_lyase_C"/>
</dbReference>
<keyword evidence="4" id="KW-1185">Reference proteome</keyword>
<gene>
    <name evidence="3" type="ORF">BLNAU_14210</name>
</gene>
<evidence type="ECO:0000313" key="3">
    <source>
        <dbReference type="EMBL" id="KAK2950908.1"/>
    </source>
</evidence>
<feature type="compositionally biased region" description="Basic and acidic residues" evidence="1">
    <location>
        <begin position="3005"/>
        <end position="3018"/>
    </location>
</feature>
<name>A0ABQ9XEL3_9EUKA</name>
<dbReference type="Gene3D" id="1.10.510.10">
    <property type="entry name" value="Transferase(Phosphotransferase) domain 1"/>
    <property type="match status" value="1"/>
</dbReference>
<dbReference type="SUPFAM" id="SSF56112">
    <property type="entry name" value="Protein kinase-like (PK-like)"/>
    <property type="match status" value="1"/>
</dbReference>
<reference evidence="3 4" key="1">
    <citation type="journal article" date="2022" name="bioRxiv">
        <title>Genomics of Preaxostyla Flagellates Illuminates Evolutionary Transitions and the Path Towards Mitochondrial Loss.</title>
        <authorList>
            <person name="Novak L.V.F."/>
            <person name="Treitli S.C."/>
            <person name="Pyrih J."/>
            <person name="Halakuc P."/>
            <person name="Pipaliya S.V."/>
            <person name="Vacek V."/>
            <person name="Brzon O."/>
            <person name="Soukal P."/>
            <person name="Eme L."/>
            <person name="Dacks J.B."/>
            <person name="Karnkowska A."/>
            <person name="Elias M."/>
            <person name="Hampl V."/>
        </authorList>
    </citation>
    <scope>NUCLEOTIDE SEQUENCE [LARGE SCALE GENOMIC DNA]</scope>
    <source>
        <strain evidence="3">NAU3</strain>
        <tissue evidence="3">Gut</tissue>
    </source>
</reference>
<evidence type="ECO:0000256" key="1">
    <source>
        <dbReference type="SAM" id="MobiDB-lite"/>
    </source>
</evidence>
<dbReference type="Proteomes" id="UP001281761">
    <property type="component" value="Unassembled WGS sequence"/>
</dbReference>
<dbReference type="SUPFAM" id="SSF51126">
    <property type="entry name" value="Pectin lyase-like"/>
    <property type="match status" value="3"/>
</dbReference>
<evidence type="ECO:0000313" key="4">
    <source>
        <dbReference type="Proteomes" id="UP001281761"/>
    </source>
</evidence>
<proteinExistence type="predicted"/>
<keyword evidence="2" id="KW-1133">Transmembrane helix</keyword>
<dbReference type="InterPro" id="IPR006626">
    <property type="entry name" value="PbH1"/>
</dbReference>
<dbReference type="EMBL" id="JARBJD010000128">
    <property type="protein sequence ID" value="KAK2950908.1"/>
    <property type="molecule type" value="Genomic_DNA"/>
</dbReference>
<keyword evidence="2" id="KW-0812">Transmembrane</keyword>
<comment type="caution">
    <text evidence="3">The sequence shown here is derived from an EMBL/GenBank/DDBJ whole genome shotgun (WGS) entry which is preliminary data.</text>
</comment>
<evidence type="ECO:0000256" key="2">
    <source>
        <dbReference type="SAM" id="Phobius"/>
    </source>
</evidence>
<organism evidence="3 4">
    <name type="scientific">Blattamonas nauphoetae</name>
    <dbReference type="NCBI Taxonomy" id="2049346"/>
    <lineage>
        <taxon>Eukaryota</taxon>
        <taxon>Metamonada</taxon>
        <taxon>Preaxostyla</taxon>
        <taxon>Oxymonadida</taxon>
        <taxon>Blattamonas</taxon>
    </lineage>
</organism>
<accession>A0ABQ9XEL3</accession>
<dbReference type="InterPro" id="IPR011050">
    <property type="entry name" value="Pectin_lyase_fold/virulence"/>
</dbReference>
<sequence length="3330" mass="346747">MEILQSRSTTSHLDQVADPVHQTTIRPSRRYAQTNTKTTLDLLLIQVIILAPAERLLTHTTQREAPCVEEHVITINDPKIICDSLTLISKNVSFSGASTNSIAGIYGDPFLFDIVNTSLRIESLTICPSPNQIVTVIEEDSDFSLIHSIISLTHTTQPTLLTHGGSISIHDLKIDASDIQAISTPLIHSDDFQTEVSQNSVSLSSAYLVSDAPFLLSGRSHYSTISASAFYNISTSLIENDTRPVDTSPHCVNTSIVTSSIFRHCDSTYTGSLIDADRTVAISMRNSTFSHGVLNVNPLAPESFTTTVDLSNNKFEAYSRTDNGGAFSLITSSWSDTMTAEGNIFINCRCTSTSESFGGALYVKGGTLNCRWTTFESCSAFSGGAIGAKSAKLVVSDCSFTSCTASCPTYSGDAIQANQYDGNKPNGGGGAMWIQTDGDITVTGCAITSCHAPSFGGGIVLWPFVEVYPTDIYIDNLIFTDTNITTFKGDRSGGHNIYIASQQFFKNDGGGRYDAGNTQDYFTNTNDGQIARIRDIFTDTKLWGNNIHQVQVGTSSYLTQTVAEAIDSHVYVALTGTNKIKCGWESEKCRTVTYGANKVKNDKKVIIAAGEYDAIPSYSESCVLVNDRTVTMEGNGKYVPSSSGTIIHFNKPNFLETANVKVTTGAFSATKVTMELSATSSDEWNLIEMTDAGTVTLTNSALTGTGSAQKGRLIVMTAGSMEISSCDFSSITSNLGTGAAIHVTLHAADSFSISDSSFSSCSVGSDAGSRGAGLYLKTEAGAGDFDLKILTFTGNTAEKGKDIYINSEDVDANLTPAKFIAEWTDDLTDNTRFVCKSQGGTYGGVEQGIPHYFTIGMVIYLDQTESNAVGCGKEANPCNSLTYAAEQKGFDIAGYPVNVVAVGVLDGSVDASGTTIQPKSTSTTALLNITAASSISTTKTLSITNITFGFSVNAASSNPLLSVSATGSLTLTNVAFSATSLLTAPTILSVVSGGTITANSFSVSSLSFSTAIVSIATSSISIGDISVTSCTCTGSLSTHLLSIQLTAATTAQLNVGSITFNSLTTPATTDSSKLTLTVVKGTPSTEITSKTTLLTASSNSFSSNTALSFSGTSSAPVALLTMELGAAFAQSVSSSSVVFAASTSAATTALADTTSSSLVLSLTTINLSNLNGFYTTALFTVPANNLIVTQATLSSLLLGNKKMTTPFAIVSGGTATLTKVNLDGSVLADDFAHSMLKQTGGKLILNNCAFNSITTTDEGAAIKANLGTGVTLSLTAVAFTSCKSTGSSKNGGALHVTVSGGSFTTTAPITFTTCSTTGKGSKLYLSSSTLSTIISSSALTTLKPTLPTTKADTDAILNDFYGYESASSEGSLLYWWYPHTITEQSTHTHPNGADHAKCGLLQLPCQTITHTLLSTNSKNSFILDAALTMADTPSITSAVILSSSTLNLAITVTTGTFTVPSGSLTLKTLAFTGPNTDKTSSFVTVSGTGSLIITGSSFNSFKTSGNGGAISVALTTGTFTADASTSFAGCSAANGGAIAIDLTGRTGAGAFTLSSVTFGTPANTATKGSDIFVLTASGGRSYLTAAQFGNSQPTTPSSGTFFGAADMNKWYFKEPTSVEGSILYLLYPYKGGTLSVHSSSEANNLCGHTLLPCKTLEDGNTLVRSTTTSNADDACVVLLSDVSVTTAIASTSTVEWKSDSTRRTITLSADVGVTVSGGSLTVSDLKLTVTFSSFSTSFFTLSGGSLSVKSSEFSSISTTGEGSAIKANLGTGQTLSLTGVTFTSCQSTGTSKNGGALHVTVDGGSFTTTAPITFTTCSTTGNGNKLYLSSPTASTIVTTALTTLKPASLPTTKLATDAILNDFYGYESASLEGSLLYLWFPHTTGDVYVHSAGEDRTRCGLLQLPCQTLVYGNEKVKETGKRIVLSTDSSLAVVFPNRFAAQTITSENTPAKSIDCSSSAAFVVDTAANTLTLDTLTITHAASQPTSPIISVSDGKCVLNAVGFGSSSVTTVSTPLISVTGGTLEATSVNIQKFSSSSTSLIVIAGGSSTLSGMKASTIQSQSAMISMTAGNLVIEDSEFERVQNTGGNGSVLHASVGTGQSLTVIDGSVTDCTSSGCGGALFVKLSGTGSFTLDGISGTEFSGCKADQTGQCVTLQVIGEAKGFLFDKVHFPSTSSGSNPVPFLLVDADSLLPIIKRSRFQFLSPFALTSDHEFLYSGFQGGDKLTKIPLYPYLLTTDIVYLSTDSGSDSEVCGSDAAPCVTLGIALNRRTASPPSDEETGYELVVMDTGKIDAPFNVGDYVLKVTSNAQKTLVFSNNAKFTMTPPTSSLIDFTISNLILSWNGPATTLVTQTKGKLNIMNVELSTVGGVIFAGNLIDTTSSTVKFSQLTLSPGSNKVGSVLKSTGSSVTLETVSFSDITLTSSLMAGNGDVTITDSSFSSITDSGSSLHTLSHTANNGNLIIIGTSTSPVTFTSCSSAGNGGCLNVIVKGTGKLQVQSTTFKQCSSGGNGGAIFVDLDGASLSTQLTLQTAVFGSSADVNECGVGKSGNDVFIKAGSLATFKDKNLFPSSYSSTPTPDAAALSSILLSSTHTKHVLPVQQYLMTLGTDGTVSTVSSNNNEDINQCGHLVINCRTINQLAKNSLTMQKALIDTETTISSSFVIPRDFGIIPTATPATLKLTAVPALSVGTGFTLTLSDLSIKSSGAASNAYQPLISVSGSSSKLIVSDCTFSVTGAGSTSALIECTSGAEASIVNAVPAPLDTTIPIIVSGSSTLTLENVTLQQSSSASNTDELLCEWNDGLLFIDHSTLIMTECSLTNINNNPILLAASTATLTGTSVSGNGSPSSDYPSAKQNLRCTDSSEISVDTVIDWVSDDGTCVDVNDVLETVLESFSPTITTNTTVLADNNESVTVDLTGTQLFPCQLSFVVARESDDSVIAKLTVGDETTLSKSETTLSIHLDLMELDFEDNETLVGFISTPASSTANFTLGTFTKPSDIPPVEPEPEKPDPEEPEKPKSNLGQLLSWLIPVIVGAAVVLALTIIFIILGVRHHNRKKTLNKVHAGQEFDQSQSNLALLKNQSEVLEMSELKPSNLTDVVEAYACTERLSKMSIDGSFTLGTVLVDVGDGETKSQQDPSSIVEPKVFAHLLAVGMEAISKESPETFAITPLYPSLIGFTCDGDPAIIIPETAIKTKGALSRVGSVDSLTSYSTTVSRPFPRPSMLNTFFQAPEVAGKPALSISEPALVYSYGGTLTSFITACLPTTSLPLLTLARSVTSPKLRRVAEMCLNPTPHARPTFPEIIAFLNSSGDGPSSDEVDRLNAEFVETTL</sequence>